<reference evidence="2" key="1">
    <citation type="submission" date="2023-08" db="EMBL/GenBank/DDBJ databases">
        <authorList>
            <person name="Alioto T."/>
            <person name="Alioto T."/>
            <person name="Gomez Garrido J."/>
        </authorList>
    </citation>
    <scope>NUCLEOTIDE SEQUENCE</scope>
</reference>
<accession>A0AAV1HGN5</accession>
<proteinExistence type="predicted"/>
<protein>
    <submittedName>
        <fullName evidence="2">Uncharacterized protein LOC115559511</fullName>
    </submittedName>
</protein>
<name>A0AAV1HGN5_XYRNO</name>
<gene>
    <name evidence="2" type="ORF">XNOV1_A029999</name>
</gene>
<evidence type="ECO:0000313" key="2">
    <source>
        <dbReference type="EMBL" id="CAJ1084196.1"/>
    </source>
</evidence>
<organism evidence="2 3">
    <name type="scientific">Xyrichtys novacula</name>
    <name type="common">Pearly razorfish</name>
    <name type="synonym">Hemipteronotus novacula</name>
    <dbReference type="NCBI Taxonomy" id="13765"/>
    <lineage>
        <taxon>Eukaryota</taxon>
        <taxon>Metazoa</taxon>
        <taxon>Chordata</taxon>
        <taxon>Craniata</taxon>
        <taxon>Vertebrata</taxon>
        <taxon>Euteleostomi</taxon>
        <taxon>Actinopterygii</taxon>
        <taxon>Neopterygii</taxon>
        <taxon>Teleostei</taxon>
        <taxon>Neoteleostei</taxon>
        <taxon>Acanthomorphata</taxon>
        <taxon>Eupercaria</taxon>
        <taxon>Labriformes</taxon>
        <taxon>Labridae</taxon>
        <taxon>Xyrichtys</taxon>
    </lineage>
</organism>
<keyword evidence="3" id="KW-1185">Reference proteome</keyword>
<dbReference type="EMBL" id="OY660884">
    <property type="protein sequence ID" value="CAJ1084196.1"/>
    <property type="molecule type" value="Genomic_DNA"/>
</dbReference>
<dbReference type="PANTHER" id="PTHR35617">
    <property type="entry name" value="PHAGE_INTEGRASE DOMAIN-CONTAINING PROTEIN"/>
    <property type="match status" value="1"/>
</dbReference>
<dbReference type="PANTHER" id="PTHR35617:SF3">
    <property type="entry name" value="CORE-BINDING (CB) DOMAIN-CONTAINING PROTEIN"/>
    <property type="match status" value="1"/>
</dbReference>
<evidence type="ECO:0000256" key="1">
    <source>
        <dbReference type="SAM" id="MobiDB-lite"/>
    </source>
</evidence>
<feature type="region of interest" description="Disordered" evidence="1">
    <location>
        <begin position="77"/>
        <end position="98"/>
    </location>
</feature>
<evidence type="ECO:0000313" key="3">
    <source>
        <dbReference type="Proteomes" id="UP001178508"/>
    </source>
</evidence>
<dbReference type="Proteomes" id="UP001178508">
    <property type="component" value="Chromosome 21"/>
</dbReference>
<dbReference type="AlphaFoldDB" id="A0AAV1HGN5"/>
<sequence>MGTLTSVATVVPLGLLSPMPPAESRGGTGLTSCPNGVYGATNASLSGWGAVWQGRTAHGQWCPADRTNHINVLQLSEGGPEAASPESPESSSMGPKPGLRVLDTLCRAPFEPLEQVELKWLSCKTALLLAITSAKRVGEPHPLSISESCLWWNPDQSDITLWPNMDFLPKVPSAANINWPIMLARFDPLPGDGADQLKLLCPVRALRAYIGATAPMS</sequence>